<evidence type="ECO:0000256" key="7">
    <source>
        <dbReference type="RuleBase" id="RU364069"/>
    </source>
</evidence>
<keyword evidence="9" id="KW-1185">Reference proteome</keyword>
<dbReference type="PANTHER" id="PTHR21047">
    <property type="entry name" value="DTDP-6-DEOXY-D-GLUCOSE-3,5 EPIMERASE"/>
    <property type="match status" value="1"/>
</dbReference>
<evidence type="ECO:0000313" key="8">
    <source>
        <dbReference type="EMBL" id="QDH78351.1"/>
    </source>
</evidence>
<evidence type="ECO:0000256" key="5">
    <source>
        <dbReference type="PIRSR" id="PIRSR600888-1"/>
    </source>
</evidence>
<dbReference type="RefSeq" id="WP_141613607.1">
    <property type="nucleotide sequence ID" value="NZ_CP041253.1"/>
</dbReference>
<proteinExistence type="inferred from homology"/>
<dbReference type="KEGG" id="echi:FKX85_04570"/>
<evidence type="ECO:0000256" key="3">
    <source>
        <dbReference type="ARBA" id="ARBA00012098"/>
    </source>
</evidence>
<feature type="active site" description="Proton acceptor" evidence="5">
    <location>
        <position position="61"/>
    </location>
</feature>
<dbReference type="GO" id="GO:0005829">
    <property type="term" value="C:cytosol"/>
    <property type="evidence" value="ECO:0007669"/>
    <property type="project" value="TreeGrafter"/>
</dbReference>
<comment type="function">
    <text evidence="2 7">Catalyzes the epimerization of the C3' and C5'positions of dTDP-6-deoxy-D-xylo-4-hexulose, forming dTDP-6-deoxy-L-lyxo-4-hexulose.</text>
</comment>
<dbReference type="UniPathway" id="UPA00124"/>
<dbReference type="NCBIfam" id="TIGR01221">
    <property type="entry name" value="rmlC"/>
    <property type="match status" value="1"/>
</dbReference>
<comment type="catalytic activity">
    <reaction evidence="1 7">
        <text>dTDP-4-dehydro-6-deoxy-alpha-D-glucose = dTDP-4-dehydro-beta-L-rhamnose</text>
        <dbReference type="Rhea" id="RHEA:16969"/>
        <dbReference type="ChEBI" id="CHEBI:57649"/>
        <dbReference type="ChEBI" id="CHEBI:62830"/>
        <dbReference type="EC" id="5.1.3.13"/>
    </reaction>
</comment>
<dbReference type="GO" id="GO:0019305">
    <property type="term" value="P:dTDP-rhamnose biosynthetic process"/>
    <property type="evidence" value="ECO:0007669"/>
    <property type="project" value="UniProtKB-UniRule"/>
</dbReference>
<comment type="similarity">
    <text evidence="7">Belongs to the dTDP-4-dehydrorhamnose 3,5-epimerase family.</text>
</comment>
<evidence type="ECO:0000313" key="9">
    <source>
        <dbReference type="Proteomes" id="UP000316614"/>
    </source>
</evidence>
<dbReference type="EMBL" id="CP041253">
    <property type="protein sequence ID" value="QDH78351.1"/>
    <property type="molecule type" value="Genomic_DNA"/>
</dbReference>
<dbReference type="Pfam" id="PF00908">
    <property type="entry name" value="dTDP_sugar_isom"/>
    <property type="match status" value="1"/>
</dbReference>
<feature type="site" description="Participates in a stacking interaction with the thymidine ring of dTDP-4-oxo-6-deoxyglucose" evidence="6">
    <location>
        <position position="136"/>
    </location>
</feature>
<name>A0A514CEU5_9BACT</name>
<accession>A0A514CEU5</accession>
<dbReference type="EC" id="5.1.3.13" evidence="3 7"/>
<comment type="subunit">
    <text evidence="7">Homodimer.</text>
</comment>
<dbReference type="PANTHER" id="PTHR21047:SF2">
    <property type="entry name" value="THYMIDINE DIPHOSPHO-4-KETO-RHAMNOSE 3,5-EPIMERASE"/>
    <property type="match status" value="1"/>
</dbReference>
<evidence type="ECO:0000256" key="2">
    <source>
        <dbReference type="ARBA" id="ARBA00001997"/>
    </source>
</evidence>
<reference evidence="8 9" key="1">
    <citation type="submission" date="2019-06" db="EMBL/GenBank/DDBJ databases">
        <title>Echinicola alkalisoli sp. nov. isolated from saline soil.</title>
        <authorList>
            <person name="Sun J.-Q."/>
            <person name="Xu L."/>
        </authorList>
    </citation>
    <scope>NUCLEOTIDE SEQUENCE [LARGE SCALE GENOMIC DNA]</scope>
    <source>
        <strain evidence="8 9">LN3S3</strain>
    </source>
</reference>
<dbReference type="InterPro" id="IPR011051">
    <property type="entry name" value="RmlC_Cupin_sf"/>
</dbReference>
<dbReference type="Proteomes" id="UP000316614">
    <property type="component" value="Chromosome"/>
</dbReference>
<dbReference type="AlphaFoldDB" id="A0A514CEU5"/>
<evidence type="ECO:0000256" key="6">
    <source>
        <dbReference type="PIRSR" id="PIRSR600888-3"/>
    </source>
</evidence>
<sequence>MEIRNTPIEDVFELYPKVFNDARGYFLETYREDLLAEKGINTRWVQDNQSFSIAGTVRGLHFQHAPHAQAKLVRVITGKVYDVCVDLRKDSPTFGHCHGVILDSAQHNMLYVPEGFAHGFSVLEDAVFSYKCSNFYSKPSEGGIIWNDRQLDIDWKVGAPIISDKDLELPSLEEFKQQSGGGL</sequence>
<gene>
    <name evidence="8" type="primary">rfbC</name>
    <name evidence="8" type="ORF">FKX85_04570</name>
</gene>
<dbReference type="Gene3D" id="2.60.120.10">
    <property type="entry name" value="Jelly Rolls"/>
    <property type="match status" value="1"/>
</dbReference>
<evidence type="ECO:0000256" key="4">
    <source>
        <dbReference type="ARBA" id="ARBA00019595"/>
    </source>
</evidence>
<dbReference type="GO" id="GO:0008830">
    <property type="term" value="F:dTDP-4-dehydrorhamnose 3,5-epimerase activity"/>
    <property type="evidence" value="ECO:0007669"/>
    <property type="project" value="UniProtKB-UniRule"/>
</dbReference>
<dbReference type="InterPro" id="IPR000888">
    <property type="entry name" value="RmlC-like"/>
</dbReference>
<evidence type="ECO:0000256" key="1">
    <source>
        <dbReference type="ARBA" id="ARBA00001298"/>
    </source>
</evidence>
<dbReference type="SUPFAM" id="SSF51182">
    <property type="entry name" value="RmlC-like cupins"/>
    <property type="match status" value="1"/>
</dbReference>
<feature type="active site" description="Proton donor" evidence="5">
    <location>
        <position position="130"/>
    </location>
</feature>
<protein>
    <recommendedName>
        <fullName evidence="4 7">dTDP-4-dehydrorhamnose 3,5-epimerase</fullName>
        <ecNumber evidence="3 7">5.1.3.13</ecNumber>
    </recommendedName>
    <alternativeName>
        <fullName evidence="7">Thymidine diphospho-4-keto-rhamnose 3,5-epimerase</fullName>
    </alternativeName>
</protein>
<comment type="pathway">
    <text evidence="7">Carbohydrate biosynthesis; dTDP-L-rhamnose biosynthesis.</text>
</comment>
<dbReference type="CDD" id="cd00438">
    <property type="entry name" value="cupin_RmlC"/>
    <property type="match status" value="1"/>
</dbReference>
<dbReference type="InterPro" id="IPR014710">
    <property type="entry name" value="RmlC-like_jellyroll"/>
</dbReference>
<dbReference type="OrthoDB" id="9800680at2"/>
<dbReference type="GO" id="GO:0000271">
    <property type="term" value="P:polysaccharide biosynthetic process"/>
    <property type="evidence" value="ECO:0007669"/>
    <property type="project" value="TreeGrafter"/>
</dbReference>
<keyword evidence="7 8" id="KW-0413">Isomerase</keyword>
<organism evidence="8 9">
    <name type="scientific">Echinicola soli</name>
    <dbReference type="NCBI Taxonomy" id="2591634"/>
    <lineage>
        <taxon>Bacteria</taxon>
        <taxon>Pseudomonadati</taxon>
        <taxon>Bacteroidota</taxon>
        <taxon>Cytophagia</taxon>
        <taxon>Cytophagales</taxon>
        <taxon>Cyclobacteriaceae</taxon>
        <taxon>Echinicola</taxon>
    </lineage>
</organism>